<feature type="signal peptide" evidence="11">
    <location>
        <begin position="1"/>
        <end position="23"/>
    </location>
</feature>
<organism evidence="13">
    <name type="scientific">uncultured Alphaproteobacteria bacterium</name>
    <dbReference type="NCBI Taxonomy" id="91750"/>
    <lineage>
        <taxon>Bacteria</taxon>
        <taxon>Pseudomonadati</taxon>
        <taxon>Pseudomonadota</taxon>
        <taxon>Alphaproteobacteria</taxon>
        <taxon>environmental samples</taxon>
    </lineage>
</organism>
<keyword evidence="4" id="KW-1134">Transmembrane beta strand</keyword>
<evidence type="ECO:0000256" key="2">
    <source>
        <dbReference type="ARBA" id="ARBA00011233"/>
    </source>
</evidence>
<dbReference type="Pfam" id="PF13609">
    <property type="entry name" value="Porin_4"/>
    <property type="match status" value="1"/>
</dbReference>
<keyword evidence="7" id="KW-0406">Ion transport</keyword>
<keyword evidence="8" id="KW-0626">Porin</keyword>
<evidence type="ECO:0000256" key="11">
    <source>
        <dbReference type="SAM" id="SignalP"/>
    </source>
</evidence>
<dbReference type="GO" id="GO:0009279">
    <property type="term" value="C:cell outer membrane"/>
    <property type="evidence" value="ECO:0007669"/>
    <property type="project" value="UniProtKB-SubCell"/>
</dbReference>
<evidence type="ECO:0000259" key="12">
    <source>
        <dbReference type="Pfam" id="PF13609"/>
    </source>
</evidence>
<protein>
    <submittedName>
        <fullName evidence="13">Outer membrane protein (Porin)</fullName>
    </submittedName>
</protein>
<dbReference type="GO" id="GO:0006811">
    <property type="term" value="P:monoatomic ion transport"/>
    <property type="evidence" value="ECO:0007669"/>
    <property type="project" value="UniProtKB-KW"/>
</dbReference>
<dbReference type="AlphaFoldDB" id="A0A212KBQ9"/>
<evidence type="ECO:0000256" key="9">
    <source>
        <dbReference type="ARBA" id="ARBA00023136"/>
    </source>
</evidence>
<feature type="chain" id="PRO_5012713413" evidence="11">
    <location>
        <begin position="24"/>
        <end position="375"/>
    </location>
</feature>
<evidence type="ECO:0000256" key="6">
    <source>
        <dbReference type="ARBA" id="ARBA00022729"/>
    </source>
</evidence>
<dbReference type="PANTHER" id="PTHR34501:SF9">
    <property type="entry name" value="MAJOR OUTER MEMBRANE PROTEIN P.IA"/>
    <property type="match status" value="1"/>
</dbReference>
<evidence type="ECO:0000256" key="7">
    <source>
        <dbReference type="ARBA" id="ARBA00023065"/>
    </source>
</evidence>
<dbReference type="InterPro" id="IPR050298">
    <property type="entry name" value="Gram-neg_bact_OMP"/>
</dbReference>
<dbReference type="InterPro" id="IPR033900">
    <property type="entry name" value="Gram_neg_porin_domain"/>
</dbReference>
<evidence type="ECO:0000256" key="4">
    <source>
        <dbReference type="ARBA" id="ARBA00022452"/>
    </source>
</evidence>
<evidence type="ECO:0000313" key="13">
    <source>
        <dbReference type="EMBL" id="SBW09048.1"/>
    </source>
</evidence>
<sequence>MKTILIGSTALLAAAIIAPAAQASEPVKLQLGGFMEYYVTGASQDDDFKGSVNSFDVQGEGEIYFQGKTTLDNGMTIGVMVQLESGTDNNGSDTIDESYLYVEGKYGKAILGSTDNVAYLMRATAPNAAYTEVDDTAIPNYLARPDDVTDNITDLGFDGDANKAIYMTPKFYGLQAGVSYTASNNGGGDDEWANGSNNPVTPLTNSESVVKAVDFDEAWAFGLSYEREIGPVGMLATAGYTIANGNGANAKDAEDWAFGLNLTYAGFTLGGAYRVIDAPEGSFAEETDGYAWDAGLMYAEGPYAVSINYRKSGARGDTATAGKDTIDTYALGGKYTLGAGVDVFGQLAYAQYDAEGDEQDNAGAFGGVVGLHLDF</sequence>
<keyword evidence="10" id="KW-0998">Cell outer membrane</keyword>
<evidence type="ECO:0000256" key="3">
    <source>
        <dbReference type="ARBA" id="ARBA00022448"/>
    </source>
</evidence>
<gene>
    <name evidence="13" type="ORF">KL86APRO_12504</name>
</gene>
<dbReference type="Gene3D" id="2.40.160.10">
    <property type="entry name" value="Porin"/>
    <property type="match status" value="1"/>
</dbReference>
<keyword evidence="9" id="KW-0472">Membrane</keyword>
<proteinExistence type="predicted"/>
<dbReference type="SUPFAM" id="SSF56935">
    <property type="entry name" value="Porins"/>
    <property type="match status" value="1"/>
</dbReference>
<dbReference type="PANTHER" id="PTHR34501">
    <property type="entry name" value="PROTEIN YDDL-RELATED"/>
    <property type="match status" value="1"/>
</dbReference>
<dbReference type="GO" id="GO:0046930">
    <property type="term" value="C:pore complex"/>
    <property type="evidence" value="ECO:0007669"/>
    <property type="project" value="UniProtKB-KW"/>
</dbReference>
<comment type="subunit">
    <text evidence="2">Homotrimer.</text>
</comment>
<reference evidence="13" key="1">
    <citation type="submission" date="2016-04" db="EMBL/GenBank/DDBJ databases">
        <authorList>
            <person name="Evans L.H."/>
            <person name="Alamgir A."/>
            <person name="Owens N."/>
            <person name="Weber N.D."/>
            <person name="Virtaneva K."/>
            <person name="Barbian K."/>
            <person name="Babar A."/>
            <person name="Rosenke K."/>
        </authorList>
    </citation>
    <scope>NUCLEOTIDE SEQUENCE</scope>
    <source>
        <strain evidence="13">86</strain>
    </source>
</reference>
<feature type="domain" description="Porin" evidence="12">
    <location>
        <begin position="10"/>
        <end position="353"/>
    </location>
</feature>
<evidence type="ECO:0000256" key="1">
    <source>
        <dbReference type="ARBA" id="ARBA00004571"/>
    </source>
</evidence>
<evidence type="ECO:0000256" key="10">
    <source>
        <dbReference type="ARBA" id="ARBA00023237"/>
    </source>
</evidence>
<comment type="subcellular location">
    <subcellularLocation>
        <location evidence="1">Cell outer membrane</location>
        <topology evidence="1">Multi-pass membrane protein</topology>
    </subcellularLocation>
</comment>
<name>A0A212KBQ9_9PROT</name>
<evidence type="ECO:0000256" key="8">
    <source>
        <dbReference type="ARBA" id="ARBA00023114"/>
    </source>
</evidence>
<dbReference type="InterPro" id="IPR023614">
    <property type="entry name" value="Porin_dom_sf"/>
</dbReference>
<keyword evidence="5" id="KW-0812">Transmembrane</keyword>
<dbReference type="GO" id="GO:0015288">
    <property type="term" value="F:porin activity"/>
    <property type="evidence" value="ECO:0007669"/>
    <property type="project" value="UniProtKB-KW"/>
</dbReference>
<dbReference type="EMBL" id="FLUO01000001">
    <property type="protein sequence ID" value="SBW09048.1"/>
    <property type="molecule type" value="Genomic_DNA"/>
</dbReference>
<accession>A0A212KBQ9</accession>
<keyword evidence="3" id="KW-0813">Transport</keyword>
<evidence type="ECO:0000256" key="5">
    <source>
        <dbReference type="ARBA" id="ARBA00022692"/>
    </source>
</evidence>
<keyword evidence="6 11" id="KW-0732">Signal</keyword>